<evidence type="ECO:0000313" key="5">
    <source>
        <dbReference type="Proteomes" id="UP000006304"/>
    </source>
</evidence>
<dbReference type="PANTHER" id="PTHR43056">
    <property type="entry name" value="PEPTIDASE S9 PROLYL OLIGOPEPTIDASE"/>
    <property type="match status" value="1"/>
</dbReference>
<dbReference type="InterPro" id="IPR029058">
    <property type="entry name" value="AB_hydrolase_fold"/>
</dbReference>
<accession>K0F3V3</accession>
<evidence type="ECO:0000256" key="1">
    <source>
        <dbReference type="ARBA" id="ARBA00022801"/>
    </source>
</evidence>
<protein>
    <submittedName>
        <fullName evidence="4">Putative peptidase</fullName>
    </submittedName>
</protein>
<dbReference type="SUPFAM" id="SSF53474">
    <property type="entry name" value="alpha/beta-Hydrolases"/>
    <property type="match status" value="1"/>
</dbReference>
<dbReference type="PANTHER" id="PTHR43056:SF10">
    <property type="entry name" value="COCE_NOND FAMILY, PUTATIVE (AFU_ORTHOLOGUE AFUA_7G00600)-RELATED"/>
    <property type="match status" value="1"/>
</dbReference>
<gene>
    <name evidence="4" type="ORF">O3I_029155</name>
</gene>
<dbReference type="NCBIfam" id="TIGR00976">
    <property type="entry name" value="CocE_NonD"/>
    <property type="match status" value="1"/>
</dbReference>
<evidence type="ECO:0000313" key="4">
    <source>
        <dbReference type="EMBL" id="AFU03780.1"/>
    </source>
</evidence>
<dbReference type="SUPFAM" id="SSF49785">
    <property type="entry name" value="Galactose-binding domain-like"/>
    <property type="match status" value="1"/>
</dbReference>
<dbReference type="KEGG" id="nbr:O3I_029155"/>
<dbReference type="InterPro" id="IPR000383">
    <property type="entry name" value="Xaa-Pro-like_dom"/>
</dbReference>
<keyword evidence="5" id="KW-1185">Reference proteome</keyword>
<dbReference type="Pfam" id="PF08530">
    <property type="entry name" value="PepX_C"/>
    <property type="match status" value="1"/>
</dbReference>
<dbReference type="InterPro" id="IPR008979">
    <property type="entry name" value="Galactose-bd-like_sf"/>
</dbReference>
<feature type="chain" id="PRO_5038717789" evidence="2">
    <location>
        <begin position="18"/>
        <end position="677"/>
    </location>
</feature>
<dbReference type="GO" id="GO:0008239">
    <property type="term" value="F:dipeptidyl-peptidase activity"/>
    <property type="evidence" value="ECO:0007669"/>
    <property type="project" value="InterPro"/>
</dbReference>
<dbReference type="InterPro" id="IPR050585">
    <property type="entry name" value="Xaa-Pro_dipeptidyl-ppase/CocE"/>
</dbReference>
<dbReference type="eggNOG" id="COG2936">
    <property type="taxonomic scope" value="Bacteria"/>
</dbReference>
<dbReference type="AlphaFoldDB" id="K0F3V3"/>
<dbReference type="InterPro" id="IPR013736">
    <property type="entry name" value="Xaa-Pro_dipept_C"/>
</dbReference>
<evidence type="ECO:0000256" key="2">
    <source>
        <dbReference type="SAM" id="SignalP"/>
    </source>
</evidence>
<reference evidence="4 5" key="1">
    <citation type="journal article" date="2012" name="J. Bacteriol.">
        <title>Complete genome sequence of Nocardia brasiliensis HUJEG-1.</title>
        <authorList>
            <person name="Vera-Cabrera L."/>
            <person name="Ortiz-Lopez R."/>
            <person name="Elizondo-Gonzalez R."/>
            <person name="Perez-Maya A.A."/>
            <person name="Ocampo-Candiani J."/>
        </authorList>
    </citation>
    <scope>NUCLEOTIDE SEQUENCE [LARGE SCALE GENOMIC DNA]</scope>
    <source>
        <strain evidence="5">ATCC 700358</strain>
    </source>
</reference>
<proteinExistence type="predicted"/>
<dbReference type="InterPro" id="IPR005674">
    <property type="entry name" value="CocE/Ser_esterase"/>
</dbReference>
<dbReference type="HOGENOM" id="CLU_015590_4_1_11"/>
<dbReference type="EMBL" id="CP003876">
    <property type="protein sequence ID" value="AFU03780.1"/>
    <property type="molecule type" value="Genomic_DNA"/>
</dbReference>
<dbReference type="Gene3D" id="3.40.50.1820">
    <property type="entry name" value="alpha/beta hydrolase"/>
    <property type="match status" value="1"/>
</dbReference>
<dbReference type="SMART" id="SM00939">
    <property type="entry name" value="PepX_C"/>
    <property type="match status" value="1"/>
</dbReference>
<keyword evidence="2" id="KW-0732">Signal</keyword>
<dbReference type="Proteomes" id="UP000006304">
    <property type="component" value="Chromosome"/>
</dbReference>
<keyword evidence="1" id="KW-0378">Hydrolase</keyword>
<name>K0F3V3_NOCB7</name>
<feature type="domain" description="Xaa-Pro dipeptidyl-peptidase C-terminal" evidence="3">
    <location>
        <begin position="399"/>
        <end position="667"/>
    </location>
</feature>
<dbReference type="Pfam" id="PF02129">
    <property type="entry name" value="Peptidase_S15"/>
    <property type="match status" value="1"/>
</dbReference>
<organism evidence="4 5">
    <name type="scientific">Nocardia brasiliensis (strain ATCC 700358 / HUJEG-1)</name>
    <dbReference type="NCBI Taxonomy" id="1133849"/>
    <lineage>
        <taxon>Bacteria</taxon>
        <taxon>Bacillati</taxon>
        <taxon>Actinomycetota</taxon>
        <taxon>Actinomycetes</taxon>
        <taxon>Mycobacteriales</taxon>
        <taxon>Nocardiaceae</taxon>
        <taxon>Nocardia</taxon>
    </lineage>
</organism>
<evidence type="ECO:0000259" key="3">
    <source>
        <dbReference type="SMART" id="SM00939"/>
    </source>
</evidence>
<sequence>MVTAAALVPFLIPAASADPDTWYTGFDGGDLAAQWTATTDGPQQYSDIVADLSVPIEMSDGVTLKADITHPAVHGQMAPGQRPTILQIQGYGKQAITLAQGLLDLPGIEEVLFPFIAQFNFDGTAFAGITNITRQLSTGIVQSIAQSRQLARGGYTLVQVDLRGTGASEGAWQLFAERERQDSQEVIDWIAAQPWSNGNVGTMGASMTAITALQATDRGNPHLKANFGVVPSSDIMSDIAAPGGGIGFAFLPIWLLAVNLSKMLPDVASIVSGRWDTAQQLQWLRDRIADPATYLDVVANGYGSTSIGQLTQKARDMFTPGSPFRRAMVTDLANVSTPVMMVAGWFDIFGSTPAETFNGLSKLSPDQKKIIIGDGYHAAPGVLGFGDPGMPPRLDVLQRAWFDKWLKGIDNGIEHFSPLTLRQQGGGWRADFEFPNREVTYRRMYLNDINSATAPHAVIDGGLSAEPRQTTVRDLTVAPSLLSLCSRDMARISGGATSIVLACTEDSRIWEHSGLTFTSAPVATPTAISGPIAVHLNVVHDAADGFWVATVNDVAPDGNSREISTGQLTASLRQVDPVASTTSANGDYTAPKYYIDLAQREPTLPGQPVTLDIALTPIEAVLQPGHRLRVDVYAGNFPKGLPPTPLMVDTALKPEHVRLDPNAPSWVNIAVDTDIPG</sequence>
<dbReference type="Gene3D" id="2.60.120.260">
    <property type="entry name" value="Galactose-binding domain-like"/>
    <property type="match status" value="1"/>
</dbReference>
<feature type="signal peptide" evidence="2">
    <location>
        <begin position="1"/>
        <end position="17"/>
    </location>
</feature>